<organism evidence="14 15">
    <name type="scientific">Halarcobacter mediterraneus</name>
    <dbReference type="NCBI Taxonomy" id="2023153"/>
    <lineage>
        <taxon>Bacteria</taxon>
        <taxon>Pseudomonadati</taxon>
        <taxon>Campylobacterota</taxon>
        <taxon>Epsilonproteobacteria</taxon>
        <taxon>Campylobacterales</taxon>
        <taxon>Arcobacteraceae</taxon>
        <taxon>Halarcobacter</taxon>
    </lineage>
</organism>
<dbReference type="InterPro" id="IPR015413">
    <property type="entry name" value="Methionyl/Leucyl_tRNA_Synth"/>
</dbReference>
<dbReference type="EC" id="6.1.1.4" evidence="9"/>
<dbReference type="Gene3D" id="3.40.50.620">
    <property type="entry name" value="HUPs"/>
    <property type="match status" value="2"/>
</dbReference>
<dbReference type="HAMAP" id="MF_00049_B">
    <property type="entry name" value="Leu_tRNA_synth_B"/>
    <property type="match status" value="1"/>
</dbReference>
<dbReference type="OrthoDB" id="9810365at2"/>
<evidence type="ECO:0000256" key="4">
    <source>
        <dbReference type="ARBA" id="ARBA00022741"/>
    </source>
</evidence>
<feature type="short sequence motif" description="'HIGH' region" evidence="9">
    <location>
        <begin position="40"/>
        <end position="50"/>
    </location>
</feature>
<dbReference type="GO" id="GO:0005524">
    <property type="term" value="F:ATP binding"/>
    <property type="evidence" value="ECO:0007669"/>
    <property type="project" value="UniProtKB-UniRule"/>
</dbReference>
<evidence type="ECO:0000256" key="1">
    <source>
        <dbReference type="ARBA" id="ARBA00005594"/>
    </source>
</evidence>
<comment type="catalytic activity">
    <reaction evidence="8 9">
        <text>tRNA(Leu) + L-leucine + ATP = L-leucyl-tRNA(Leu) + AMP + diphosphate</text>
        <dbReference type="Rhea" id="RHEA:11688"/>
        <dbReference type="Rhea" id="RHEA-COMP:9613"/>
        <dbReference type="Rhea" id="RHEA-COMP:9622"/>
        <dbReference type="ChEBI" id="CHEBI:30616"/>
        <dbReference type="ChEBI" id="CHEBI:33019"/>
        <dbReference type="ChEBI" id="CHEBI:57427"/>
        <dbReference type="ChEBI" id="CHEBI:78442"/>
        <dbReference type="ChEBI" id="CHEBI:78494"/>
        <dbReference type="ChEBI" id="CHEBI:456215"/>
        <dbReference type="EC" id="6.1.1.4"/>
    </reaction>
</comment>
<evidence type="ECO:0000313" key="14">
    <source>
        <dbReference type="EMBL" id="RXK13155.1"/>
    </source>
</evidence>
<proteinExistence type="inferred from homology"/>
<dbReference type="PROSITE" id="PS00178">
    <property type="entry name" value="AA_TRNA_LIGASE_I"/>
    <property type="match status" value="1"/>
</dbReference>
<dbReference type="RefSeq" id="WP_129060975.1">
    <property type="nucleotide sequence ID" value="NZ_NXIE01000002.1"/>
</dbReference>
<dbReference type="Gene3D" id="1.10.730.10">
    <property type="entry name" value="Isoleucyl-tRNA Synthetase, Domain 1"/>
    <property type="match status" value="1"/>
</dbReference>
<evidence type="ECO:0000256" key="6">
    <source>
        <dbReference type="ARBA" id="ARBA00022917"/>
    </source>
</evidence>
<evidence type="ECO:0000256" key="7">
    <source>
        <dbReference type="ARBA" id="ARBA00023146"/>
    </source>
</evidence>
<protein>
    <recommendedName>
        <fullName evidence="9">Leucine--tRNA ligase</fullName>
        <ecNumber evidence="9">6.1.1.4</ecNumber>
    </recommendedName>
    <alternativeName>
        <fullName evidence="9">Leucyl-tRNA synthetase</fullName>
        <shortName evidence="9">LeuRS</shortName>
    </alternativeName>
</protein>
<dbReference type="CDD" id="cd00812">
    <property type="entry name" value="LeuRS_core"/>
    <property type="match status" value="1"/>
</dbReference>
<evidence type="ECO:0000256" key="3">
    <source>
        <dbReference type="ARBA" id="ARBA00022598"/>
    </source>
</evidence>
<keyword evidence="15" id="KW-1185">Reference proteome</keyword>
<dbReference type="InterPro" id="IPR009080">
    <property type="entry name" value="tRNAsynth_Ia_anticodon-bd"/>
</dbReference>
<dbReference type="AlphaFoldDB" id="A0A4Q1B2Y7"/>
<dbReference type="Proteomes" id="UP000289718">
    <property type="component" value="Unassembled WGS sequence"/>
</dbReference>
<keyword evidence="7 9" id="KW-0030">Aminoacyl-tRNA synthetase</keyword>
<name>A0A4Q1B2Y7_9BACT</name>
<evidence type="ECO:0000256" key="5">
    <source>
        <dbReference type="ARBA" id="ARBA00022840"/>
    </source>
</evidence>
<comment type="similarity">
    <text evidence="1 9 10">Belongs to the class-I aminoacyl-tRNA synthetase family.</text>
</comment>
<dbReference type="InterPro" id="IPR009008">
    <property type="entry name" value="Val/Leu/Ile-tRNA-synth_edit"/>
</dbReference>
<evidence type="ECO:0000259" key="12">
    <source>
        <dbReference type="Pfam" id="PF09334"/>
    </source>
</evidence>
<dbReference type="FunFam" id="3.40.50.620:FF:000003">
    <property type="entry name" value="Leucine--tRNA ligase"/>
    <property type="match status" value="1"/>
</dbReference>
<feature type="domain" description="Methionyl/Leucyl tRNA synthetase" evidence="12">
    <location>
        <begin position="34"/>
        <end position="180"/>
    </location>
</feature>
<comment type="caution">
    <text evidence="14">The sequence shown here is derived from an EMBL/GenBank/DDBJ whole genome shotgun (WGS) entry which is preliminary data.</text>
</comment>
<dbReference type="SUPFAM" id="SSF47323">
    <property type="entry name" value="Anticodon-binding domain of a subclass of class I aminoacyl-tRNA synthetases"/>
    <property type="match status" value="1"/>
</dbReference>
<accession>A0A4Q1B2Y7</accession>
<keyword evidence="4 9" id="KW-0547">Nucleotide-binding</keyword>
<dbReference type="GO" id="GO:0002161">
    <property type="term" value="F:aminoacyl-tRNA deacylase activity"/>
    <property type="evidence" value="ECO:0007669"/>
    <property type="project" value="InterPro"/>
</dbReference>
<evidence type="ECO:0000256" key="9">
    <source>
        <dbReference type="HAMAP-Rule" id="MF_00049"/>
    </source>
</evidence>
<dbReference type="GO" id="GO:0005829">
    <property type="term" value="C:cytosol"/>
    <property type="evidence" value="ECO:0007669"/>
    <property type="project" value="TreeGrafter"/>
</dbReference>
<dbReference type="GO" id="GO:0006429">
    <property type="term" value="P:leucyl-tRNA aminoacylation"/>
    <property type="evidence" value="ECO:0007669"/>
    <property type="project" value="UniProtKB-UniRule"/>
</dbReference>
<feature type="short sequence motif" description="'KMSKS' region" evidence="9">
    <location>
        <begin position="586"/>
        <end position="590"/>
    </location>
</feature>
<dbReference type="Pfam" id="PF13603">
    <property type="entry name" value="tRNA-synt_1_2"/>
    <property type="match status" value="1"/>
</dbReference>
<evidence type="ECO:0000256" key="2">
    <source>
        <dbReference type="ARBA" id="ARBA00022490"/>
    </source>
</evidence>
<dbReference type="GO" id="GO:0004823">
    <property type="term" value="F:leucine-tRNA ligase activity"/>
    <property type="evidence" value="ECO:0007669"/>
    <property type="project" value="UniProtKB-UniRule"/>
</dbReference>
<sequence length="821" mass="94386">MEYSPKSIESKWQNYWVENKSFEPEDDYKKDKKYILSMFPYPSGRIHMGHVRNYCLGDAFARYFRKADFNVLHPIGWDSFGMPAENAAIKHKLHPKKWTYENIDYMRDELKALGLSFSSEREFATSDELYTRWEQEFIIKMYEEGLLYRKSTTVNWCPHDLTVLANEQLEEGCCWRCGTAVEQKEMPGYYIAITKYAQELLDDLKTLEGQWPSQVLTMQENWIGRSEGLEFDLFLSKESKFKLDKQFEFYTVFTTRPDTIYGISYSALAPEHPIVKYIVDNNLLPENKINSIKAMQKISERDRATMPKEGVSLEIEVIHPLTGESIPVWVANFVLASYGGGAVMAVPAHDQRDFEFAKQYDLPIKQVIIGKDGILENQSEAYTDEGELINSESFTGLKNNKAKKAIIYHFEQNSIGKKQINFKLRDWGVSRQRYWGAPVPFIHCDDCGLVPEKLENLPIALPDDVEITGEGNPLDTHPTWKKTTCPKCGKEATRETDTLDTFVQSSWYFLRYATDNKVWEKEGVSKKDSDYWMDVDQYIGGIEHAILHLLYARFFTKVLNDLGYTDSREPFKKLLTQGMVLKDGAKMSKSKGNVVDPDSIVEKYGADTARMFILFAAPPTKELEWNDSAVEGSFKFIKKFYERSDNVTSKGIENFRNIEHSTLTKEEKEARKKVYEALQKADDVFNKTYAFNTLIAASMEAMNALQAQKNELVWAEGYYILTNILEPVIPHTCWDLADKLFERKNFSSKIEVKEEVFALDSIILAITINGKKRTEVEVSPSATKDEILAQAKEVASKWIDGKELIKEIVVPNKLVNLVVKG</sequence>
<reference evidence="14 15" key="1">
    <citation type="submission" date="2017-09" db="EMBL/GenBank/DDBJ databases">
        <title>Genomics of the genus Arcobacter.</title>
        <authorList>
            <person name="Perez-Cataluna A."/>
            <person name="Figueras M.J."/>
            <person name="Salas-Masso N."/>
        </authorList>
    </citation>
    <scope>NUCLEOTIDE SEQUENCE [LARGE SCALE GENOMIC DNA]</scope>
    <source>
        <strain evidence="14 15">F156-34</strain>
    </source>
</reference>
<dbReference type="InterPro" id="IPR014729">
    <property type="entry name" value="Rossmann-like_a/b/a_fold"/>
</dbReference>
<dbReference type="InterPro" id="IPR001412">
    <property type="entry name" value="aa-tRNA-synth_I_CS"/>
</dbReference>
<dbReference type="PRINTS" id="PR00985">
    <property type="entry name" value="TRNASYNTHLEU"/>
</dbReference>
<dbReference type="FunFam" id="1.10.730.10:FF:000002">
    <property type="entry name" value="Leucine--tRNA ligase"/>
    <property type="match status" value="1"/>
</dbReference>
<feature type="binding site" evidence="9">
    <location>
        <position position="589"/>
    </location>
    <ligand>
        <name>ATP</name>
        <dbReference type="ChEBI" id="CHEBI:30616"/>
    </ligand>
</feature>
<dbReference type="SUPFAM" id="SSF52374">
    <property type="entry name" value="Nucleotidylyl transferase"/>
    <property type="match status" value="1"/>
</dbReference>
<evidence type="ECO:0000256" key="8">
    <source>
        <dbReference type="ARBA" id="ARBA00047469"/>
    </source>
</evidence>
<dbReference type="InterPro" id="IPR025709">
    <property type="entry name" value="Leu_tRNA-synth_edit"/>
</dbReference>
<dbReference type="Pfam" id="PF09334">
    <property type="entry name" value="tRNA-synt_1g"/>
    <property type="match status" value="1"/>
</dbReference>
<feature type="domain" description="Aminoacyl-tRNA synthetase class Ia" evidence="11">
    <location>
        <begin position="423"/>
        <end position="625"/>
    </location>
</feature>
<keyword evidence="3 9" id="KW-0436">Ligase</keyword>
<dbReference type="Gene3D" id="3.10.20.590">
    <property type="match status" value="1"/>
</dbReference>
<dbReference type="InterPro" id="IPR002300">
    <property type="entry name" value="aa-tRNA-synth_Ia"/>
</dbReference>
<comment type="subcellular location">
    <subcellularLocation>
        <location evidence="9">Cytoplasm</location>
    </subcellularLocation>
</comment>
<evidence type="ECO:0000313" key="15">
    <source>
        <dbReference type="Proteomes" id="UP000289718"/>
    </source>
</evidence>
<keyword evidence="2 9" id="KW-0963">Cytoplasm</keyword>
<dbReference type="InterPro" id="IPR002302">
    <property type="entry name" value="Leu-tRNA-ligase"/>
</dbReference>
<keyword evidence="5 9" id="KW-0067">ATP-binding</keyword>
<evidence type="ECO:0000256" key="10">
    <source>
        <dbReference type="RuleBase" id="RU363035"/>
    </source>
</evidence>
<gene>
    <name evidence="9" type="primary">leuS</name>
    <name evidence="14" type="ORF">CP965_04980</name>
</gene>
<feature type="domain" description="Leucyl-tRNA synthetase editing" evidence="13">
    <location>
        <begin position="220"/>
        <end position="410"/>
    </location>
</feature>
<dbReference type="NCBIfam" id="TIGR00396">
    <property type="entry name" value="leuS_bact"/>
    <property type="match status" value="1"/>
</dbReference>
<evidence type="ECO:0000259" key="11">
    <source>
        <dbReference type="Pfam" id="PF00133"/>
    </source>
</evidence>
<dbReference type="Pfam" id="PF00133">
    <property type="entry name" value="tRNA-synt_1"/>
    <property type="match status" value="1"/>
</dbReference>
<dbReference type="FunFam" id="3.40.50.620:FF:000056">
    <property type="entry name" value="Leucine--tRNA ligase"/>
    <property type="match status" value="1"/>
</dbReference>
<dbReference type="SUPFAM" id="SSF50677">
    <property type="entry name" value="ValRS/IleRS/LeuRS editing domain"/>
    <property type="match status" value="1"/>
</dbReference>
<dbReference type="PANTHER" id="PTHR43740:SF2">
    <property type="entry name" value="LEUCINE--TRNA LIGASE, MITOCHONDRIAL"/>
    <property type="match status" value="1"/>
</dbReference>
<keyword evidence="6 9" id="KW-0648">Protein biosynthesis</keyword>
<dbReference type="PANTHER" id="PTHR43740">
    <property type="entry name" value="LEUCYL-TRNA SYNTHETASE"/>
    <property type="match status" value="1"/>
</dbReference>
<evidence type="ECO:0000259" key="13">
    <source>
        <dbReference type="Pfam" id="PF13603"/>
    </source>
</evidence>
<dbReference type="EMBL" id="NXIE01000002">
    <property type="protein sequence ID" value="RXK13155.1"/>
    <property type="molecule type" value="Genomic_DNA"/>
</dbReference>